<keyword evidence="1" id="KW-0472">Membrane</keyword>
<feature type="transmembrane region" description="Helical" evidence="1">
    <location>
        <begin position="12"/>
        <end position="29"/>
    </location>
</feature>
<evidence type="ECO:0000313" key="3">
    <source>
        <dbReference type="Proteomes" id="UP000054408"/>
    </source>
</evidence>
<feature type="transmembrane region" description="Helical" evidence="1">
    <location>
        <begin position="36"/>
        <end position="54"/>
    </location>
</feature>
<protein>
    <submittedName>
        <fullName evidence="2">Uncharacterized protein</fullName>
    </submittedName>
</protein>
<evidence type="ECO:0000313" key="2">
    <source>
        <dbReference type="EMBL" id="KNC46957.1"/>
    </source>
</evidence>
<proteinExistence type="predicted"/>
<dbReference type="Proteomes" id="UP000054408">
    <property type="component" value="Unassembled WGS sequence"/>
</dbReference>
<gene>
    <name evidence="2" type="ORF">AMSG_03390</name>
</gene>
<sequence>MEEGFVAAPGGGSWALGSVLATHAGLSLLRSASVPVALTSGVLAGACGMAGLMIRDTYVAEDDAALASAMSFSIAVSSVVTGVSGVRAYMVRPRLAGPLALAAAALATSFYHMAMVDRLGLRVEADAPTVDAEDDDDDDS</sequence>
<reference evidence="2 3" key="1">
    <citation type="submission" date="2010-05" db="EMBL/GenBank/DDBJ databases">
        <title>The Genome Sequence of Thecamonas trahens ATCC 50062.</title>
        <authorList>
            <consortium name="The Broad Institute Genome Sequencing Platform"/>
            <person name="Russ C."/>
            <person name="Cuomo C."/>
            <person name="Shea T."/>
            <person name="Young S.K."/>
            <person name="Zeng Q."/>
            <person name="Koehrsen M."/>
            <person name="Haas B."/>
            <person name="Borodovsky M."/>
            <person name="Guigo R."/>
            <person name="Alvarado L."/>
            <person name="Berlin A."/>
            <person name="Bochicchio J."/>
            <person name="Borenstein D."/>
            <person name="Chapman S."/>
            <person name="Chen Z."/>
            <person name="Freedman E."/>
            <person name="Gellesch M."/>
            <person name="Goldberg J."/>
            <person name="Griggs A."/>
            <person name="Gujja S."/>
            <person name="Heilman E."/>
            <person name="Heiman D."/>
            <person name="Hepburn T."/>
            <person name="Howarth C."/>
            <person name="Jen D."/>
            <person name="Larson L."/>
            <person name="Mehta T."/>
            <person name="Park D."/>
            <person name="Pearson M."/>
            <person name="Roberts A."/>
            <person name="Saif S."/>
            <person name="Shenoy N."/>
            <person name="Sisk P."/>
            <person name="Stolte C."/>
            <person name="Sykes S."/>
            <person name="Thomson T."/>
            <person name="Walk T."/>
            <person name="White J."/>
            <person name="Yandava C."/>
            <person name="Burger G."/>
            <person name="Gray M.W."/>
            <person name="Holland P.W.H."/>
            <person name="King N."/>
            <person name="Lang F.B.F."/>
            <person name="Roger A.J."/>
            <person name="Ruiz-Trillo I."/>
            <person name="Lander E."/>
            <person name="Nusbaum C."/>
        </authorList>
    </citation>
    <scope>NUCLEOTIDE SEQUENCE [LARGE SCALE GENOMIC DNA]</scope>
    <source>
        <strain evidence="2 3">ATCC 50062</strain>
    </source>
</reference>
<feature type="transmembrane region" description="Helical" evidence="1">
    <location>
        <begin position="66"/>
        <end position="83"/>
    </location>
</feature>
<accession>A0A0L0D3P4</accession>
<dbReference type="EMBL" id="GL349444">
    <property type="protein sequence ID" value="KNC46957.1"/>
    <property type="molecule type" value="Genomic_DNA"/>
</dbReference>
<dbReference type="AlphaFoldDB" id="A0A0L0D3P4"/>
<dbReference type="RefSeq" id="XP_013760228.1">
    <property type="nucleotide sequence ID" value="XM_013904774.1"/>
</dbReference>
<dbReference type="GeneID" id="25562998"/>
<feature type="transmembrane region" description="Helical" evidence="1">
    <location>
        <begin position="95"/>
        <end position="114"/>
    </location>
</feature>
<keyword evidence="3" id="KW-1185">Reference proteome</keyword>
<name>A0A0L0D3P4_THETB</name>
<organism evidence="2 3">
    <name type="scientific">Thecamonas trahens ATCC 50062</name>
    <dbReference type="NCBI Taxonomy" id="461836"/>
    <lineage>
        <taxon>Eukaryota</taxon>
        <taxon>Apusozoa</taxon>
        <taxon>Apusomonadida</taxon>
        <taxon>Apusomonadidae</taxon>
        <taxon>Thecamonas</taxon>
    </lineage>
</organism>
<keyword evidence="1" id="KW-0812">Transmembrane</keyword>
<keyword evidence="1" id="KW-1133">Transmembrane helix</keyword>
<evidence type="ECO:0000256" key="1">
    <source>
        <dbReference type="SAM" id="Phobius"/>
    </source>
</evidence>